<sequence length="379" mass="43423">MNVLHINYEGSINRDKNIFLDVVCFFKELNKENAMRIKKLLFDVPAEKVLVDDFTITIEDNDNLLIHGHRSFNILEIEYEVSPKKTKPNKATMKVEPLPNGHPPTPVSNPQLEVEDAVPKEDFPQQEKNKVPPSLMEKQEKLVPNGILKAPKVELLPQEEVHNEAAMVKPEMELPAQAEEDNSEDTKDTLQEKKQELGDYFNMSLEEIHQANAFNNIEKIVSTLTHNSATLYEKANLQKLMDRFTEFKGSVPDSVTTAERTQAHSISLLMKSIMLKQSLAHVQEQLRSSEAGLSKISKEKEELDIQIQSLISRKEKLIEHKKSTEFQLETTKKTVSTNLSEQKMIDGEIEQAYENWFKAKEKLVLANASWKLFKECIEL</sequence>
<accession>A0ACB7HCE7</accession>
<protein>
    <submittedName>
        <fullName evidence="1">Uncharacterized protein</fullName>
    </submittedName>
</protein>
<dbReference type="EMBL" id="CM004393">
    <property type="protein sequence ID" value="KAG8650434.1"/>
    <property type="molecule type" value="Genomic_DNA"/>
</dbReference>
<evidence type="ECO:0000313" key="2">
    <source>
        <dbReference type="Proteomes" id="UP000091857"/>
    </source>
</evidence>
<gene>
    <name evidence="1" type="ORF">MANES_07G039036v8</name>
</gene>
<evidence type="ECO:0000313" key="1">
    <source>
        <dbReference type="EMBL" id="KAG8650434.1"/>
    </source>
</evidence>
<proteinExistence type="predicted"/>
<name>A0ACB7HCE7_MANES</name>
<reference evidence="2" key="1">
    <citation type="journal article" date="2016" name="Nat. Biotechnol.">
        <title>Sequencing wild and cultivated cassava and related species reveals extensive interspecific hybridization and genetic diversity.</title>
        <authorList>
            <person name="Bredeson J.V."/>
            <person name="Lyons J.B."/>
            <person name="Prochnik S.E."/>
            <person name="Wu G.A."/>
            <person name="Ha C.M."/>
            <person name="Edsinger-Gonzales E."/>
            <person name="Grimwood J."/>
            <person name="Schmutz J."/>
            <person name="Rabbi I.Y."/>
            <person name="Egesi C."/>
            <person name="Nauluvula P."/>
            <person name="Lebot V."/>
            <person name="Ndunguru J."/>
            <person name="Mkamilo G."/>
            <person name="Bart R.S."/>
            <person name="Setter T.L."/>
            <person name="Gleadow R.M."/>
            <person name="Kulakow P."/>
            <person name="Ferguson M.E."/>
            <person name="Rounsley S."/>
            <person name="Rokhsar D.S."/>
        </authorList>
    </citation>
    <scope>NUCLEOTIDE SEQUENCE [LARGE SCALE GENOMIC DNA]</scope>
    <source>
        <strain evidence="2">cv. AM560-2</strain>
    </source>
</reference>
<keyword evidence="2" id="KW-1185">Reference proteome</keyword>
<comment type="caution">
    <text evidence="1">The sequence shown here is derived from an EMBL/GenBank/DDBJ whole genome shotgun (WGS) entry which is preliminary data.</text>
</comment>
<dbReference type="Proteomes" id="UP000091857">
    <property type="component" value="Chromosome 7"/>
</dbReference>
<organism evidence="1 2">
    <name type="scientific">Manihot esculenta</name>
    <name type="common">Cassava</name>
    <name type="synonym">Jatropha manihot</name>
    <dbReference type="NCBI Taxonomy" id="3983"/>
    <lineage>
        <taxon>Eukaryota</taxon>
        <taxon>Viridiplantae</taxon>
        <taxon>Streptophyta</taxon>
        <taxon>Embryophyta</taxon>
        <taxon>Tracheophyta</taxon>
        <taxon>Spermatophyta</taxon>
        <taxon>Magnoliopsida</taxon>
        <taxon>eudicotyledons</taxon>
        <taxon>Gunneridae</taxon>
        <taxon>Pentapetalae</taxon>
        <taxon>rosids</taxon>
        <taxon>fabids</taxon>
        <taxon>Malpighiales</taxon>
        <taxon>Euphorbiaceae</taxon>
        <taxon>Crotonoideae</taxon>
        <taxon>Manihoteae</taxon>
        <taxon>Manihot</taxon>
    </lineage>
</organism>